<dbReference type="SMART" id="SM00345">
    <property type="entry name" value="HTH_GNTR"/>
    <property type="match status" value="1"/>
</dbReference>
<dbReference type="SMART" id="SM00895">
    <property type="entry name" value="FCD"/>
    <property type="match status" value="1"/>
</dbReference>
<dbReference type="InterPro" id="IPR011711">
    <property type="entry name" value="GntR_C"/>
</dbReference>
<evidence type="ECO:0000256" key="3">
    <source>
        <dbReference type="ARBA" id="ARBA00023163"/>
    </source>
</evidence>
<dbReference type="Gene3D" id="1.10.10.10">
    <property type="entry name" value="Winged helix-like DNA-binding domain superfamily/Winged helix DNA-binding domain"/>
    <property type="match status" value="1"/>
</dbReference>
<dbReference type="SUPFAM" id="SSF48008">
    <property type="entry name" value="GntR ligand-binding domain-like"/>
    <property type="match status" value="1"/>
</dbReference>
<keyword evidence="3" id="KW-0804">Transcription</keyword>
<dbReference type="CDD" id="cd07377">
    <property type="entry name" value="WHTH_GntR"/>
    <property type="match status" value="1"/>
</dbReference>
<dbReference type="InterPro" id="IPR000524">
    <property type="entry name" value="Tscrpt_reg_HTH_GntR"/>
</dbReference>
<reference evidence="6" key="1">
    <citation type="journal article" date="2019" name="Int. J. Syst. Evol. Microbiol.">
        <title>The Global Catalogue of Microorganisms (GCM) 10K type strain sequencing project: providing services to taxonomists for standard genome sequencing and annotation.</title>
        <authorList>
            <consortium name="The Broad Institute Genomics Platform"/>
            <consortium name="The Broad Institute Genome Sequencing Center for Infectious Disease"/>
            <person name="Wu L."/>
            <person name="Ma J."/>
        </authorList>
    </citation>
    <scope>NUCLEOTIDE SEQUENCE [LARGE SCALE GENOMIC DNA]</scope>
    <source>
        <strain evidence="6">CGMCC 1.16026</strain>
    </source>
</reference>
<dbReference type="PANTHER" id="PTHR43537">
    <property type="entry name" value="TRANSCRIPTIONAL REGULATOR, GNTR FAMILY"/>
    <property type="match status" value="1"/>
</dbReference>
<evidence type="ECO:0000256" key="2">
    <source>
        <dbReference type="ARBA" id="ARBA00023125"/>
    </source>
</evidence>
<gene>
    <name evidence="5" type="ORF">ACFQBQ_06940</name>
</gene>
<keyword evidence="2" id="KW-0238">DNA-binding</keyword>
<dbReference type="InterPro" id="IPR008920">
    <property type="entry name" value="TF_FadR/GntR_C"/>
</dbReference>
<proteinExistence type="predicted"/>
<evidence type="ECO:0000256" key="1">
    <source>
        <dbReference type="ARBA" id="ARBA00023015"/>
    </source>
</evidence>
<dbReference type="Proteomes" id="UP001596391">
    <property type="component" value="Unassembled WGS sequence"/>
</dbReference>
<feature type="domain" description="HTH gntR-type" evidence="4">
    <location>
        <begin position="13"/>
        <end position="80"/>
    </location>
</feature>
<evidence type="ECO:0000313" key="6">
    <source>
        <dbReference type="Proteomes" id="UP001596391"/>
    </source>
</evidence>
<keyword evidence="1" id="KW-0805">Transcription regulation</keyword>
<dbReference type="Pfam" id="PF00392">
    <property type="entry name" value="GntR"/>
    <property type="match status" value="1"/>
</dbReference>
<protein>
    <submittedName>
        <fullName evidence="5">GntR family transcriptional regulator</fullName>
    </submittedName>
</protein>
<keyword evidence="6" id="KW-1185">Reference proteome</keyword>
<comment type="caution">
    <text evidence="5">The sequence shown here is derived from an EMBL/GenBank/DDBJ whole genome shotgun (WGS) entry which is preliminary data.</text>
</comment>
<dbReference type="SUPFAM" id="SSF46785">
    <property type="entry name" value="Winged helix' DNA-binding domain"/>
    <property type="match status" value="1"/>
</dbReference>
<evidence type="ECO:0000259" key="4">
    <source>
        <dbReference type="PROSITE" id="PS50949"/>
    </source>
</evidence>
<organism evidence="5 6">
    <name type="scientific">Granulicella cerasi</name>
    <dbReference type="NCBI Taxonomy" id="741063"/>
    <lineage>
        <taxon>Bacteria</taxon>
        <taxon>Pseudomonadati</taxon>
        <taxon>Acidobacteriota</taxon>
        <taxon>Terriglobia</taxon>
        <taxon>Terriglobales</taxon>
        <taxon>Acidobacteriaceae</taxon>
        <taxon>Granulicella</taxon>
    </lineage>
</organism>
<dbReference type="InterPro" id="IPR036388">
    <property type="entry name" value="WH-like_DNA-bd_sf"/>
</dbReference>
<dbReference type="InterPro" id="IPR036390">
    <property type="entry name" value="WH_DNA-bd_sf"/>
</dbReference>
<dbReference type="Gene3D" id="1.20.120.530">
    <property type="entry name" value="GntR ligand-binding domain-like"/>
    <property type="match status" value="1"/>
</dbReference>
<dbReference type="EMBL" id="JBHSWI010000001">
    <property type="protein sequence ID" value="MFC6645326.1"/>
    <property type="molecule type" value="Genomic_DNA"/>
</dbReference>
<accession>A0ABW1Z9E6</accession>
<sequence>MSSSERRPAVLRPSLASQAYTEIRDRILKGEIELGEVISRRGLAADLGMSFIPVSEAMQRLEAEGMLESLPRVGTRVRIPTPNDVRDCYIIREALEVQSARLFCERASAMEREELSAMARRLDSMAKASAENQFEFQTLHVRFHMRIAECTGCVPLYELLERNQVLIFNWLFDVAADSSMPGAWHGDLIDIINGGDPDKAALAMGVHIRTGMSEIQSSIAERFGNNLSWMQRRPKEAASTVKKPRTRSVAI</sequence>
<dbReference type="PROSITE" id="PS50949">
    <property type="entry name" value="HTH_GNTR"/>
    <property type="match status" value="1"/>
</dbReference>
<name>A0ABW1Z9E6_9BACT</name>
<dbReference type="PANTHER" id="PTHR43537:SF24">
    <property type="entry name" value="GLUCONATE OPERON TRANSCRIPTIONAL REPRESSOR"/>
    <property type="match status" value="1"/>
</dbReference>
<evidence type="ECO:0000313" key="5">
    <source>
        <dbReference type="EMBL" id="MFC6645326.1"/>
    </source>
</evidence>
<dbReference type="Pfam" id="PF07729">
    <property type="entry name" value="FCD"/>
    <property type="match status" value="1"/>
</dbReference>
<dbReference type="RefSeq" id="WP_263371706.1">
    <property type="nucleotide sequence ID" value="NZ_JAGSYD010000003.1"/>
</dbReference>